<evidence type="ECO:0000256" key="2">
    <source>
        <dbReference type="ARBA" id="ARBA00007935"/>
    </source>
</evidence>
<keyword evidence="4" id="KW-1003">Cell membrane</keyword>
<dbReference type="InterPro" id="IPR037294">
    <property type="entry name" value="ABC_BtuC-like"/>
</dbReference>
<evidence type="ECO:0000256" key="8">
    <source>
        <dbReference type="SAM" id="Phobius"/>
    </source>
</evidence>
<organism evidence="9 10">
    <name type="scientific">Candidatus Devosia phytovorans</name>
    <dbReference type="NCBI Taxonomy" id="3121372"/>
    <lineage>
        <taxon>Bacteria</taxon>
        <taxon>Pseudomonadati</taxon>
        <taxon>Pseudomonadota</taxon>
        <taxon>Alphaproteobacteria</taxon>
        <taxon>Hyphomicrobiales</taxon>
        <taxon>Devosiaceae</taxon>
        <taxon>Devosia</taxon>
    </lineage>
</organism>
<evidence type="ECO:0000256" key="4">
    <source>
        <dbReference type="ARBA" id="ARBA00022475"/>
    </source>
</evidence>
<accession>A0AAJ6AYR0</accession>
<sequence length="318" mass="33121">MLAFSFVQTMGEGSVATSMLEALRHVFVDDGSQSGFVVRELRLPRALVAVLVGASLAMAGLIIQTVLRNPLGDPGLMGVSSGAAFAVASVMVLVSSDTALLMPAGIAGGLFAAGITLLLARPSGFAPLQLTLAGMAVSIFFMAAISATMVLNRTAIQTLYFWLIGGFMNRTWIEVFFTWPWVAGGLVAGMLLGRRLDILQFEDAVSRSLGANAVLWRLGFLVIAVVLTAASVAAAGPLGFVGFAVPHLTRWLLGRAGGNAGHGLLLPLVALNGAALTLATDAFARSGIWSKQMPAGILTTLLGGALLLLFLRQMRRAA</sequence>
<reference evidence="9" key="1">
    <citation type="submission" date="2023-03" db="EMBL/GenBank/DDBJ databases">
        <title>Andean soil-derived lignocellulolytic bacterial consortium as a source of novel taxa and putative plastic-active enzymes.</title>
        <authorList>
            <person name="Diaz-Garcia L."/>
            <person name="Chuvochina M."/>
            <person name="Feuerriegel G."/>
            <person name="Bunk B."/>
            <person name="Sproer C."/>
            <person name="Streit W.R."/>
            <person name="Rodriguez L.M."/>
            <person name="Overmann J."/>
            <person name="Jimenez D.J."/>
        </authorList>
    </citation>
    <scope>NUCLEOTIDE SEQUENCE</scope>
    <source>
        <strain evidence="9">MAG 4196</strain>
    </source>
</reference>
<feature type="transmembrane region" description="Helical" evidence="8">
    <location>
        <begin position="295"/>
        <end position="314"/>
    </location>
</feature>
<dbReference type="SUPFAM" id="SSF81345">
    <property type="entry name" value="ABC transporter involved in vitamin B12 uptake, BtuC"/>
    <property type="match status" value="1"/>
</dbReference>
<dbReference type="EMBL" id="CP119312">
    <property type="protein sequence ID" value="WEK02991.1"/>
    <property type="molecule type" value="Genomic_DNA"/>
</dbReference>
<keyword evidence="7 8" id="KW-0472">Membrane</keyword>
<evidence type="ECO:0000256" key="1">
    <source>
        <dbReference type="ARBA" id="ARBA00004651"/>
    </source>
</evidence>
<feature type="transmembrane region" description="Helical" evidence="8">
    <location>
        <begin position="100"/>
        <end position="120"/>
    </location>
</feature>
<dbReference type="CDD" id="cd06550">
    <property type="entry name" value="TM_ABC_iron-siderophores_like"/>
    <property type="match status" value="1"/>
</dbReference>
<feature type="transmembrane region" description="Helical" evidence="8">
    <location>
        <begin position="264"/>
        <end position="283"/>
    </location>
</feature>
<evidence type="ECO:0000256" key="7">
    <source>
        <dbReference type="ARBA" id="ARBA00023136"/>
    </source>
</evidence>
<dbReference type="PANTHER" id="PTHR30472:SF25">
    <property type="entry name" value="ABC TRANSPORTER PERMEASE PROTEIN MJ0876-RELATED"/>
    <property type="match status" value="1"/>
</dbReference>
<keyword evidence="5 8" id="KW-0812">Transmembrane</keyword>
<feature type="transmembrane region" description="Helical" evidence="8">
    <location>
        <begin position="46"/>
        <end position="63"/>
    </location>
</feature>
<evidence type="ECO:0000256" key="6">
    <source>
        <dbReference type="ARBA" id="ARBA00022989"/>
    </source>
</evidence>
<feature type="transmembrane region" description="Helical" evidence="8">
    <location>
        <begin position="132"/>
        <end position="151"/>
    </location>
</feature>
<dbReference type="GO" id="GO:0022857">
    <property type="term" value="F:transmembrane transporter activity"/>
    <property type="evidence" value="ECO:0007669"/>
    <property type="project" value="InterPro"/>
</dbReference>
<comment type="similarity">
    <text evidence="2">Belongs to the binding-protein-dependent transport system permease family. FecCD subfamily.</text>
</comment>
<comment type="subcellular location">
    <subcellularLocation>
        <location evidence="1">Cell membrane</location>
        <topology evidence="1">Multi-pass membrane protein</topology>
    </subcellularLocation>
</comment>
<evidence type="ECO:0000256" key="5">
    <source>
        <dbReference type="ARBA" id="ARBA00022692"/>
    </source>
</evidence>
<dbReference type="Gene3D" id="1.10.3470.10">
    <property type="entry name" value="ABC transporter involved in vitamin B12 uptake, BtuC"/>
    <property type="match status" value="1"/>
</dbReference>
<dbReference type="Proteomes" id="UP001217476">
    <property type="component" value="Chromosome"/>
</dbReference>
<dbReference type="GO" id="GO:0005886">
    <property type="term" value="C:plasma membrane"/>
    <property type="evidence" value="ECO:0007669"/>
    <property type="project" value="UniProtKB-SubCell"/>
</dbReference>
<dbReference type="AlphaFoldDB" id="A0AAJ6AYR0"/>
<keyword evidence="3" id="KW-0813">Transport</keyword>
<evidence type="ECO:0000313" key="9">
    <source>
        <dbReference type="EMBL" id="WEK02991.1"/>
    </source>
</evidence>
<name>A0AAJ6AYR0_9HYPH</name>
<keyword evidence="6 8" id="KW-1133">Transmembrane helix</keyword>
<gene>
    <name evidence="9" type="ORF">P0Y65_12315</name>
</gene>
<evidence type="ECO:0000256" key="3">
    <source>
        <dbReference type="ARBA" id="ARBA00022448"/>
    </source>
</evidence>
<dbReference type="Pfam" id="PF01032">
    <property type="entry name" value="FecCD"/>
    <property type="match status" value="1"/>
</dbReference>
<proteinExistence type="inferred from homology"/>
<evidence type="ECO:0000313" key="10">
    <source>
        <dbReference type="Proteomes" id="UP001217476"/>
    </source>
</evidence>
<dbReference type="PANTHER" id="PTHR30472">
    <property type="entry name" value="FERRIC ENTEROBACTIN TRANSPORT SYSTEM PERMEASE PROTEIN"/>
    <property type="match status" value="1"/>
</dbReference>
<feature type="transmembrane region" description="Helical" evidence="8">
    <location>
        <begin position="214"/>
        <end position="244"/>
    </location>
</feature>
<protein>
    <submittedName>
        <fullName evidence="9">Iron ABC transporter permease</fullName>
    </submittedName>
</protein>
<dbReference type="InterPro" id="IPR000522">
    <property type="entry name" value="ABC_transptr_permease_BtuC"/>
</dbReference>
<feature type="transmembrane region" description="Helical" evidence="8">
    <location>
        <begin position="75"/>
        <end position="94"/>
    </location>
</feature>